<gene>
    <name evidence="11" type="ORF">VMCG_04102</name>
</gene>
<keyword evidence="7" id="KW-0961">Cell wall biogenesis/degradation</keyword>
<dbReference type="InterPro" id="IPR012334">
    <property type="entry name" value="Pectin_lyas_fold"/>
</dbReference>
<evidence type="ECO:0000256" key="5">
    <source>
        <dbReference type="ARBA" id="ARBA00022801"/>
    </source>
</evidence>
<evidence type="ECO:0000256" key="2">
    <source>
        <dbReference type="ARBA" id="ARBA00008834"/>
    </source>
</evidence>
<dbReference type="SUPFAM" id="SSF51126">
    <property type="entry name" value="Pectin lyase-like"/>
    <property type="match status" value="1"/>
</dbReference>
<dbReference type="PANTHER" id="PTHR38795:SF1">
    <property type="entry name" value="DUF6604 DOMAIN-CONTAINING PROTEIN"/>
    <property type="match status" value="1"/>
</dbReference>
<dbReference type="Pfam" id="PF00295">
    <property type="entry name" value="Glyco_hydro_28"/>
    <property type="match status" value="1"/>
</dbReference>
<accession>A0A423WTJ4</accession>
<protein>
    <recommendedName>
        <fullName evidence="10">DUF6604 domain-containing protein</fullName>
    </recommendedName>
</protein>
<keyword evidence="12" id="KW-1185">Reference proteome</keyword>
<evidence type="ECO:0000256" key="4">
    <source>
        <dbReference type="ARBA" id="ARBA00022729"/>
    </source>
</evidence>
<keyword evidence="4" id="KW-0732">Signal</keyword>
<feature type="region of interest" description="Disordered" evidence="9">
    <location>
        <begin position="186"/>
        <end position="242"/>
    </location>
</feature>
<evidence type="ECO:0000256" key="6">
    <source>
        <dbReference type="ARBA" id="ARBA00023295"/>
    </source>
</evidence>
<evidence type="ECO:0000256" key="7">
    <source>
        <dbReference type="ARBA" id="ARBA00023316"/>
    </source>
</evidence>
<feature type="compositionally biased region" description="Acidic residues" evidence="9">
    <location>
        <begin position="188"/>
        <end position="199"/>
    </location>
</feature>
<dbReference type="AlphaFoldDB" id="A0A423WTJ4"/>
<comment type="similarity">
    <text evidence="2 8">Belongs to the glycosyl hydrolase 28 family.</text>
</comment>
<evidence type="ECO:0000313" key="12">
    <source>
        <dbReference type="Proteomes" id="UP000283895"/>
    </source>
</evidence>
<dbReference type="InterPro" id="IPR011050">
    <property type="entry name" value="Pectin_lyase_fold/virulence"/>
</dbReference>
<evidence type="ECO:0000313" key="11">
    <source>
        <dbReference type="EMBL" id="ROW06863.1"/>
    </source>
</evidence>
<evidence type="ECO:0000256" key="3">
    <source>
        <dbReference type="ARBA" id="ARBA00022525"/>
    </source>
</evidence>
<proteinExistence type="inferred from homology"/>
<dbReference type="InterPro" id="IPR000743">
    <property type="entry name" value="Glyco_hydro_28"/>
</dbReference>
<feature type="domain" description="DUF6604" evidence="10">
    <location>
        <begin position="13"/>
        <end position="319"/>
    </location>
</feature>
<dbReference type="GO" id="GO:0005576">
    <property type="term" value="C:extracellular region"/>
    <property type="evidence" value="ECO:0007669"/>
    <property type="project" value="UniProtKB-SubCell"/>
</dbReference>
<organism evidence="11 12">
    <name type="scientific">Cytospora schulzeri</name>
    <dbReference type="NCBI Taxonomy" id="448051"/>
    <lineage>
        <taxon>Eukaryota</taxon>
        <taxon>Fungi</taxon>
        <taxon>Dikarya</taxon>
        <taxon>Ascomycota</taxon>
        <taxon>Pezizomycotina</taxon>
        <taxon>Sordariomycetes</taxon>
        <taxon>Sordariomycetidae</taxon>
        <taxon>Diaporthales</taxon>
        <taxon>Cytosporaceae</taxon>
        <taxon>Cytospora</taxon>
    </lineage>
</organism>
<evidence type="ECO:0000256" key="8">
    <source>
        <dbReference type="RuleBase" id="RU361169"/>
    </source>
</evidence>
<dbReference type="EMBL" id="LKEA01000009">
    <property type="protein sequence ID" value="ROW06863.1"/>
    <property type="molecule type" value="Genomic_DNA"/>
</dbReference>
<dbReference type="Pfam" id="PF20253">
    <property type="entry name" value="DUF6604"/>
    <property type="match status" value="1"/>
</dbReference>
<evidence type="ECO:0000259" key="10">
    <source>
        <dbReference type="Pfam" id="PF20253"/>
    </source>
</evidence>
<dbReference type="InterPro" id="IPR046539">
    <property type="entry name" value="DUF6604"/>
</dbReference>
<dbReference type="Proteomes" id="UP000283895">
    <property type="component" value="Unassembled WGS sequence"/>
</dbReference>
<reference evidence="11 12" key="1">
    <citation type="submission" date="2015-09" db="EMBL/GenBank/DDBJ databases">
        <title>Host preference determinants of Valsa canker pathogens revealed by comparative genomics.</title>
        <authorList>
            <person name="Yin Z."/>
            <person name="Huang L."/>
        </authorList>
    </citation>
    <scope>NUCLEOTIDE SEQUENCE [LARGE SCALE GENOMIC DNA]</scope>
    <source>
        <strain evidence="11 12">03-1</strain>
    </source>
</reference>
<keyword evidence="3" id="KW-0964">Secreted</keyword>
<feature type="compositionally biased region" description="Basic residues" evidence="9">
    <location>
        <begin position="209"/>
        <end position="231"/>
    </location>
</feature>
<dbReference type="Gene3D" id="2.160.20.10">
    <property type="entry name" value="Single-stranded right-handed beta-helix, Pectin lyase-like"/>
    <property type="match status" value="1"/>
</dbReference>
<evidence type="ECO:0000256" key="9">
    <source>
        <dbReference type="SAM" id="MobiDB-lite"/>
    </source>
</evidence>
<keyword evidence="5 8" id="KW-0378">Hydrolase</keyword>
<dbReference type="STRING" id="356882.A0A423WTJ4"/>
<dbReference type="GO" id="GO:0005975">
    <property type="term" value="P:carbohydrate metabolic process"/>
    <property type="evidence" value="ECO:0007669"/>
    <property type="project" value="InterPro"/>
</dbReference>
<name>A0A423WTJ4_9PEZI</name>
<feature type="compositionally biased region" description="Polar residues" evidence="9">
    <location>
        <begin position="232"/>
        <end position="242"/>
    </location>
</feature>
<dbReference type="GO" id="GO:0071555">
    <property type="term" value="P:cell wall organization"/>
    <property type="evidence" value="ECO:0007669"/>
    <property type="project" value="UniProtKB-KW"/>
</dbReference>
<comment type="caution">
    <text evidence="11">The sequence shown here is derived from an EMBL/GenBank/DDBJ whole genome shotgun (WGS) entry which is preliminary data.</text>
</comment>
<sequence length="1205" mass="135208">MDSTTNFRGGTWHRYKLGQAQFTKWLKQTAEKLTPTPASTANGIAAASTANKKAQKKAAKAGVDSDVAVHWRELETMASNIVENAKPEDIPPAPLNILRDVIGLRKKSARFFSRAAVEDGNEGLRDKNVTHEHIIKVLERVLDKFEMLVSKGTKAAKDVAMSASGIRMDLNDLSNMFEHLELQTSPEAAEEEMDSDVENQPERSASAKKASKKSNKGGKKTQKGGKAKKQRGPTSHSAEQQDSSWIDEVDFGLEYEDDDEEFDYYMMIYCFFEDFNLIRSYICERWCDYFYDRSVSLNTLAVITNAAFELFHQMEHDLIIDMRRIGIRDRNMGSYEFMMMAIFTEFGMEHIDYDSYENLSDQESNERIWKDEWDWLASPAFCTVQQILRMIPLGKTPMVRRKDRTRPVYGGLAVGELEKFKDVVITDLMLDVVCVKALKKNGGAPAILPAESELLLGFQDALRNYDFSSAFIFSMQLYCDIRYILEDTVIHSFEQLQQTAKEARRRLPLLVDRATGPRFEVRRAVRQRLTEIERFMLNDVVMEDKMPRYLGAGLEVDDVDEFFLLKHEPVWAGLLDFRAKLVVNEIGHEFVNRSFIVEAAAYLYAAARVASKQFPDQEIPVWEDMEKFIASYTDDSALKSGILSGGDDPVAIIKHFSEIMPENLMDPKPSHPSLDGVPGQTEGFKQSVRIRQHLSKRYASVDRENQFFMEYMRGLIQQRLEPELGKLESADEISAVLQDISGNKYNGQLPEARRELAAERRGLRQKQQRRRALLAQLSPIQQIQILEDIVTEQLEGLLSIDFIRLFDISWLMLFCVGTDDSDIGLVEEIGIMSDPSSGLTDKPVRVPLVLASIFVGYENDTRNMLFSSPLALLSVFSASATAYWLPETLGTSVTTCTVPKNTTGDDDSPSITATVTACNNASRIVFSGNATYNLMTPISFTGLNNVEFAINGNISLPSNVSYVESVVGNKKIYPGHWITVSGSTGVTFTGSQDANSGWFVGHGEQWWPMTNNSDNDYRPHFFSLKVTGLRLRDVKVYNPVAWVFSLGGTDIYMTNTTLDARSSDPIGAFPFNTDGMDLSATDVVIDGWTSWNGDDALNVSPPATNVTMRNIVAYGTHGVAVSCASGTGGDYLFENAMIYDSLFGARFKGALGTTCNLNNVTWRNFSVFNTSYPIHFIENYVDQEKGISSGTNTTHRRRLGEGHGM</sequence>
<comment type="subcellular location">
    <subcellularLocation>
        <location evidence="1">Secreted</location>
    </subcellularLocation>
</comment>
<dbReference type="OrthoDB" id="5238236at2759"/>
<dbReference type="GO" id="GO:0004650">
    <property type="term" value="F:polygalacturonase activity"/>
    <property type="evidence" value="ECO:0007669"/>
    <property type="project" value="InterPro"/>
</dbReference>
<keyword evidence="6 8" id="KW-0326">Glycosidase</keyword>
<evidence type="ECO:0000256" key="1">
    <source>
        <dbReference type="ARBA" id="ARBA00004613"/>
    </source>
</evidence>
<dbReference type="PANTHER" id="PTHR38795">
    <property type="entry name" value="DUF6604 DOMAIN-CONTAINING PROTEIN"/>
    <property type="match status" value="1"/>
</dbReference>